<reference evidence="1" key="1">
    <citation type="submission" date="2018-02" db="EMBL/GenBank/DDBJ databases">
        <title>The genomes of Aspergillus section Nigri reveals drivers in fungal speciation.</title>
        <authorList>
            <consortium name="DOE Joint Genome Institute"/>
            <person name="Vesth T.C."/>
            <person name="Nybo J."/>
            <person name="Theobald S."/>
            <person name="Brandl J."/>
            <person name="Frisvad J.C."/>
            <person name="Nielsen K.F."/>
            <person name="Lyhne E.K."/>
            <person name="Kogle M.E."/>
            <person name="Kuo A."/>
            <person name="Riley R."/>
            <person name="Clum A."/>
            <person name="Nolan M."/>
            <person name="Lipzen A."/>
            <person name="Salamov A."/>
            <person name="Henrissat B."/>
            <person name="Wiebenga A."/>
            <person name="De vries R.P."/>
            <person name="Grigoriev I.V."/>
            <person name="Mortensen U.H."/>
            <person name="Andersen M.R."/>
            <person name="Baker S.E."/>
        </authorList>
    </citation>
    <scope>NUCLEOTIDE SEQUENCE</scope>
    <source>
        <strain evidence="1">CBS 621.78</strain>
    </source>
</reference>
<dbReference type="Proteomes" id="UP000249057">
    <property type="component" value="Unassembled WGS sequence"/>
</dbReference>
<protein>
    <submittedName>
        <fullName evidence="1">Uncharacterized protein</fullName>
    </submittedName>
</protein>
<gene>
    <name evidence="1" type="ORF">BO95DRAFT_428234</name>
</gene>
<keyword evidence="2" id="KW-1185">Reference proteome</keyword>
<sequence length="236" mass="27152">MSAAPMDVEEQRLPGILVYEVRIYPRPLRVRNDVDEKWASRCTIYTLTVLCLFMVFFNLATYYQDKRDHNINNEDNDRCSNQHDTALGLACILGLLGADHWYAHRWLLAVLKSMWAFLEAGRFLIYRYGGKYDPHSAGTPPGLFWLSTISFLMMIVTIFWWPIDAMLWGTGVYSTPGCMGPIGIREISKAHRPWGLDDLGNLLPWFDCSFHCCKVLFLCSRTSELSWDNPLILGTE</sequence>
<proteinExistence type="predicted"/>
<organism evidence="1 2">
    <name type="scientific">Aspergillus brunneoviolaceus CBS 621.78</name>
    <dbReference type="NCBI Taxonomy" id="1450534"/>
    <lineage>
        <taxon>Eukaryota</taxon>
        <taxon>Fungi</taxon>
        <taxon>Dikarya</taxon>
        <taxon>Ascomycota</taxon>
        <taxon>Pezizomycotina</taxon>
        <taxon>Eurotiomycetes</taxon>
        <taxon>Eurotiomycetidae</taxon>
        <taxon>Eurotiales</taxon>
        <taxon>Aspergillaceae</taxon>
        <taxon>Aspergillus</taxon>
        <taxon>Aspergillus subgen. Circumdati</taxon>
    </lineage>
</organism>
<evidence type="ECO:0000313" key="2">
    <source>
        <dbReference type="Proteomes" id="UP000249057"/>
    </source>
</evidence>
<evidence type="ECO:0000313" key="1">
    <source>
        <dbReference type="EMBL" id="RAH49885.1"/>
    </source>
</evidence>
<accession>A0ACD1GL22</accession>
<name>A0ACD1GL22_9EURO</name>
<dbReference type="EMBL" id="KZ825316">
    <property type="protein sequence ID" value="RAH49885.1"/>
    <property type="molecule type" value="Genomic_DNA"/>
</dbReference>